<dbReference type="SUPFAM" id="SSF53067">
    <property type="entry name" value="Actin-like ATPase domain"/>
    <property type="match status" value="1"/>
</dbReference>
<dbReference type="OrthoDB" id="3789372at2759"/>
<keyword evidence="5" id="KW-1185">Reference proteome</keyword>
<reference evidence="4 5" key="1">
    <citation type="journal article" date="2018" name="Mol. Plant">
        <title>The genome of Artemisia annua provides insight into the evolution of Asteraceae family and artemisinin biosynthesis.</title>
        <authorList>
            <person name="Shen Q."/>
            <person name="Zhang L."/>
            <person name="Liao Z."/>
            <person name="Wang S."/>
            <person name="Yan T."/>
            <person name="Shi P."/>
            <person name="Liu M."/>
            <person name="Fu X."/>
            <person name="Pan Q."/>
            <person name="Wang Y."/>
            <person name="Lv Z."/>
            <person name="Lu X."/>
            <person name="Zhang F."/>
            <person name="Jiang W."/>
            <person name="Ma Y."/>
            <person name="Chen M."/>
            <person name="Hao X."/>
            <person name="Li L."/>
            <person name="Tang Y."/>
            <person name="Lv G."/>
            <person name="Zhou Y."/>
            <person name="Sun X."/>
            <person name="Brodelius P.E."/>
            <person name="Rose J.K.C."/>
            <person name="Tang K."/>
        </authorList>
    </citation>
    <scope>NUCLEOTIDE SEQUENCE [LARGE SCALE GENOMIC DNA]</scope>
    <source>
        <strain evidence="5">cv. Huhao1</strain>
        <tissue evidence="4">Leaf</tissue>
    </source>
</reference>
<sequence length="89" mass="9781">MPVSIKKEISASCEVPAIGIDLGTTYSCVAVWKQNRIEIITNDQEIGLPPQVLPLTTPIVWLVMLPRTRLLITPRTPSSVSHCSSLLLE</sequence>
<protein>
    <submittedName>
        <fullName evidence="4">Heat shock 70 kDa protein</fullName>
    </submittedName>
</protein>
<comment type="caution">
    <text evidence="4">The sequence shown here is derived from an EMBL/GenBank/DDBJ whole genome shotgun (WGS) entry which is preliminary data.</text>
</comment>
<accession>A0A2U1P0L9</accession>
<dbReference type="GO" id="GO:0005524">
    <property type="term" value="F:ATP binding"/>
    <property type="evidence" value="ECO:0007669"/>
    <property type="project" value="UniProtKB-KW"/>
</dbReference>
<dbReference type="PROSITE" id="PS00297">
    <property type="entry name" value="HSP70_1"/>
    <property type="match status" value="1"/>
</dbReference>
<dbReference type="InterPro" id="IPR013126">
    <property type="entry name" value="Hsp_70_fam"/>
</dbReference>
<organism evidence="4 5">
    <name type="scientific">Artemisia annua</name>
    <name type="common">Sweet wormwood</name>
    <dbReference type="NCBI Taxonomy" id="35608"/>
    <lineage>
        <taxon>Eukaryota</taxon>
        <taxon>Viridiplantae</taxon>
        <taxon>Streptophyta</taxon>
        <taxon>Embryophyta</taxon>
        <taxon>Tracheophyta</taxon>
        <taxon>Spermatophyta</taxon>
        <taxon>Magnoliopsida</taxon>
        <taxon>eudicotyledons</taxon>
        <taxon>Gunneridae</taxon>
        <taxon>Pentapetalae</taxon>
        <taxon>asterids</taxon>
        <taxon>campanulids</taxon>
        <taxon>Asterales</taxon>
        <taxon>Asteraceae</taxon>
        <taxon>Asteroideae</taxon>
        <taxon>Anthemideae</taxon>
        <taxon>Artemisiinae</taxon>
        <taxon>Artemisia</taxon>
    </lineage>
</organism>
<proteinExistence type="inferred from homology"/>
<keyword evidence="3" id="KW-0067">ATP-binding</keyword>
<dbReference type="InterPro" id="IPR018181">
    <property type="entry name" value="Heat_shock_70_CS"/>
</dbReference>
<gene>
    <name evidence="4" type="ORF">CTI12_AA207720</name>
</gene>
<dbReference type="STRING" id="35608.A0A2U1P0L9"/>
<dbReference type="FunFam" id="3.30.420.40:FF:000028">
    <property type="entry name" value="heat shock 70 kDa protein-like"/>
    <property type="match status" value="1"/>
</dbReference>
<dbReference type="EMBL" id="PKPP01001875">
    <property type="protein sequence ID" value="PWA79299.1"/>
    <property type="molecule type" value="Genomic_DNA"/>
</dbReference>
<dbReference type="Proteomes" id="UP000245207">
    <property type="component" value="Unassembled WGS sequence"/>
</dbReference>
<dbReference type="GO" id="GO:0140662">
    <property type="term" value="F:ATP-dependent protein folding chaperone"/>
    <property type="evidence" value="ECO:0007669"/>
    <property type="project" value="InterPro"/>
</dbReference>
<dbReference type="Gene3D" id="3.30.420.40">
    <property type="match status" value="1"/>
</dbReference>
<dbReference type="Pfam" id="PF00012">
    <property type="entry name" value="HSP70"/>
    <property type="match status" value="1"/>
</dbReference>
<keyword evidence="4" id="KW-0346">Stress response</keyword>
<keyword evidence="2" id="KW-0547">Nucleotide-binding</keyword>
<dbReference type="AlphaFoldDB" id="A0A2U1P0L9"/>
<comment type="similarity">
    <text evidence="1">Belongs to the heat shock protein 70 family.</text>
</comment>
<evidence type="ECO:0000256" key="1">
    <source>
        <dbReference type="ARBA" id="ARBA00007381"/>
    </source>
</evidence>
<evidence type="ECO:0000313" key="4">
    <source>
        <dbReference type="EMBL" id="PWA79299.1"/>
    </source>
</evidence>
<name>A0A2U1P0L9_ARTAN</name>
<evidence type="ECO:0000256" key="2">
    <source>
        <dbReference type="ARBA" id="ARBA00022741"/>
    </source>
</evidence>
<dbReference type="InterPro" id="IPR043129">
    <property type="entry name" value="ATPase_NBD"/>
</dbReference>
<evidence type="ECO:0000313" key="5">
    <source>
        <dbReference type="Proteomes" id="UP000245207"/>
    </source>
</evidence>
<evidence type="ECO:0000256" key="3">
    <source>
        <dbReference type="ARBA" id="ARBA00022840"/>
    </source>
</evidence>